<organism evidence="1 2">
    <name type="scientific">Actinomycetospora straminea</name>
    <dbReference type="NCBI Taxonomy" id="663607"/>
    <lineage>
        <taxon>Bacteria</taxon>
        <taxon>Bacillati</taxon>
        <taxon>Actinomycetota</taxon>
        <taxon>Actinomycetes</taxon>
        <taxon>Pseudonocardiales</taxon>
        <taxon>Pseudonocardiaceae</taxon>
        <taxon>Actinomycetospora</taxon>
    </lineage>
</organism>
<dbReference type="SUPFAM" id="SSF100950">
    <property type="entry name" value="NagB/RpiA/CoA transferase-like"/>
    <property type="match status" value="1"/>
</dbReference>
<accession>A0ABP9DRC7</accession>
<protein>
    <submittedName>
        <fullName evidence="1">5-formyltetrahydrofolate cyclo-ligase</fullName>
    </submittedName>
</protein>
<dbReference type="PANTHER" id="PTHR13017">
    <property type="entry name" value="5-FORMYLTETRAHYDROFOLATE CYCLO-LIGASE-RELATED"/>
    <property type="match status" value="1"/>
</dbReference>
<dbReference type="InterPro" id="IPR002698">
    <property type="entry name" value="FTHF_cligase"/>
</dbReference>
<comment type="caution">
    <text evidence="1">The sequence shown here is derived from an EMBL/GenBank/DDBJ whole genome shotgun (WGS) entry which is preliminary data.</text>
</comment>
<gene>
    <name evidence="1" type="ORF">GCM10023203_00690</name>
</gene>
<sequence>MNEAKAAVRERVWDALRDGKLARFPGAHGRIPNVSGAEAAAERLRGTDVWQRARTLKCNPDAAQWPVRQRALEDGKTVYMAVPRLAEEAPFVLLDPEHLADTPRKASSIKGASRSGRTVAVEDLEPVDLVVTGCVAVDEHGARLGKGGGFSDLEFAVASEAGLVAPDTPVVTTVHEQQIVPVGDIPVTDHDVRLDLVVTADRVVTCTREARHPGRIDWDALTEEKITAIPLLGRLRPTS</sequence>
<reference evidence="2" key="1">
    <citation type="journal article" date="2019" name="Int. J. Syst. Evol. Microbiol.">
        <title>The Global Catalogue of Microorganisms (GCM) 10K type strain sequencing project: providing services to taxonomists for standard genome sequencing and annotation.</title>
        <authorList>
            <consortium name="The Broad Institute Genomics Platform"/>
            <consortium name="The Broad Institute Genome Sequencing Center for Infectious Disease"/>
            <person name="Wu L."/>
            <person name="Ma J."/>
        </authorList>
    </citation>
    <scope>NUCLEOTIDE SEQUENCE [LARGE SCALE GENOMIC DNA]</scope>
    <source>
        <strain evidence="2">JCM 17983</strain>
    </source>
</reference>
<proteinExistence type="predicted"/>
<dbReference type="PANTHER" id="PTHR13017:SF0">
    <property type="entry name" value="METHENYLTETRAHYDROFOLATE SYNTHASE DOMAIN-CONTAINING PROTEIN"/>
    <property type="match status" value="1"/>
</dbReference>
<dbReference type="Pfam" id="PF01812">
    <property type="entry name" value="5-FTHF_cyc-lig"/>
    <property type="match status" value="1"/>
</dbReference>
<dbReference type="Proteomes" id="UP001500457">
    <property type="component" value="Unassembled WGS sequence"/>
</dbReference>
<name>A0ABP9DRC7_9PSEU</name>
<dbReference type="Gene3D" id="3.40.50.10420">
    <property type="entry name" value="NagB/RpiA/CoA transferase-like"/>
    <property type="match status" value="1"/>
</dbReference>
<dbReference type="EMBL" id="BAABHQ010000001">
    <property type="protein sequence ID" value="GAA4857891.1"/>
    <property type="molecule type" value="Genomic_DNA"/>
</dbReference>
<keyword evidence="2" id="KW-1185">Reference proteome</keyword>
<dbReference type="InterPro" id="IPR024185">
    <property type="entry name" value="FTHF_cligase-like_sf"/>
</dbReference>
<evidence type="ECO:0000313" key="1">
    <source>
        <dbReference type="EMBL" id="GAA4857891.1"/>
    </source>
</evidence>
<evidence type="ECO:0000313" key="2">
    <source>
        <dbReference type="Proteomes" id="UP001500457"/>
    </source>
</evidence>
<dbReference type="InterPro" id="IPR037171">
    <property type="entry name" value="NagB/RpiA_transferase-like"/>
</dbReference>